<evidence type="ECO:0000313" key="1">
    <source>
        <dbReference type="EMBL" id="MBB6628353.1"/>
    </source>
</evidence>
<dbReference type="RefSeq" id="WP_185253422.1">
    <property type="nucleotide sequence ID" value="NZ_JACKXE010000001.1"/>
</dbReference>
<protein>
    <submittedName>
        <fullName evidence="1">Uncharacterized protein</fullName>
    </submittedName>
</protein>
<sequence length="142" mass="14115">MTSAGQEIDEVLVARLAELGTGPGPMRGGAVAWSARRLATETATGRASFDPASVEAVVASLREALEEADEVPGSDGAGVGDGGGRAVRGVVGSGFGGLNPAYVLAEVDAAAGEVRVAAWAKEGLIKQRSAAKAVDKVLAALT</sequence>
<keyword evidence="2" id="KW-1185">Reference proteome</keyword>
<organism evidence="1 2">
    <name type="scientific">Nocardioides luti</name>
    <dbReference type="NCBI Taxonomy" id="2761101"/>
    <lineage>
        <taxon>Bacteria</taxon>
        <taxon>Bacillati</taxon>
        <taxon>Actinomycetota</taxon>
        <taxon>Actinomycetes</taxon>
        <taxon>Propionibacteriales</taxon>
        <taxon>Nocardioidaceae</taxon>
        <taxon>Nocardioides</taxon>
    </lineage>
</organism>
<proteinExistence type="predicted"/>
<dbReference type="EMBL" id="JACKXE010000001">
    <property type="protein sequence ID" value="MBB6628353.1"/>
    <property type="molecule type" value="Genomic_DNA"/>
</dbReference>
<dbReference type="Proteomes" id="UP000523955">
    <property type="component" value="Unassembled WGS sequence"/>
</dbReference>
<comment type="caution">
    <text evidence="1">The sequence shown here is derived from an EMBL/GenBank/DDBJ whole genome shotgun (WGS) entry which is preliminary data.</text>
</comment>
<accession>A0A7X0RHC5</accession>
<reference evidence="1 2" key="1">
    <citation type="submission" date="2020-08" db="EMBL/GenBank/DDBJ databases">
        <authorList>
            <person name="Seo M.-J."/>
        </authorList>
    </citation>
    <scope>NUCLEOTIDE SEQUENCE [LARGE SCALE GENOMIC DNA]</scope>
    <source>
        <strain evidence="1 2">KIGAM211</strain>
    </source>
</reference>
<gene>
    <name evidence="1" type="ORF">H5V45_13585</name>
</gene>
<name>A0A7X0RHC5_9ACTN</name>
<evidence type="ECO:0000313" key="2">
    <source>
        <dbReference type="Proteomes" id="UP000523955"/>
    </source>
</evidence>
<dbReference type="AlphaFoldDB" id="A0A7X0RHC5"/>